<evidence type="ECO:0000313" key="8">
    <source>
        <dbReference type="EMBL" id="GAA0628848.1"/>
    </source>
</evidence>
<feature type="transmembrane region" description="Helical" evidence="6">
    <location>
        <begin position="247"/>
        <end position="273"/>
    </location>
</feature>
<evidence type="ECO:0000256" key="2">
    <source>
        <dbReference type="ARBA" id="ARBA00022448"/>
    </source>
</evidence>
<organism evidence="8 9">
    <name type="scientific">Brevundimonas kwangchunensis</name>
    <dbReference type="NCBI Taxonomy" id="322163"/>
    <lineage>
        <taxon>Bacteria</taxon>
        <taxon>Pseudomonadati</taxon>
        <taxon>Pseudomonadota</taxon>
        <taxon>Alphaproteobacteria</taxon>
        <taxon>Caulobacterales</taxon>
        <taxon>Caulobacteraceae</taxon>
        <taxon>Brevundimonas</taxon>
    </lineage>
</organism>
<dbReference type="EMBL" id="BAAAGA010000007">
    <property type="protein sequence ID" value="GAA0628848.1"/>
    <property type="molecule type" value="Genomic_DNA"/>
</dbReference>
<evidence type="ECO:0000256" key="6">
    <source>
        <dbReference type="SAM" id="Phobius"/>
    </source>
</evidence>
<dbReference type="Proteomes" id="UP001501352">
    <property type="component" value="Unassembled WGS sequence"/>
</dbReference>
<keyword evidence="9" id="KW-1185">Reference proteome</keyword>
<dbReference type="PROSITE" id="PS50850">
    <property type="entry name" value="MFS"/>
    <property type="match status" value="1"/>
</dbReference>
<keyword evidence="4 6" id="KW-1133">Transmembrane helix</keyword>
<feature type="transmembrane region" description="Helical" evidence="6">
    <location>
        <begin position="413"/>
        <end position="433"/>
    </location>
</feature>
<evidence type="ECO:0000259" key="7">
    <source>
        <dbReference type="PROSITE" id="PS50850"/>
    </source>
</evidence>
<evidence type="ECO:0000256" key="1">
    <source>
        <dbReference type="ARBA" id="ARBA00004141"/>
    </source>
</evidence>
<evidence type="ECO:0000256" key="3">
    <source>
        <dbReference type="ARBA" id="ARBA00022692"/>
    </source>
</evidence>
<comment type="caution">
    <text evidence="8">The sequence shown here is derived from an EMBL/GenBank/DDBJ whole genome shotgun (WGS) entry which is preliminary data.</text>
</comment>
<keyword evidence="5 6" id="KW-0472">Membrane</keyword>
<feature type="transmembrane region" description="Helical" evidence="6">
    <location>
        <begin position="285"/>
        <end position="305"/>
    </location>
</feature>
<gene>
    <name evidence="8" type="ORF">GCM10009422_27800</name>
</gene>
<dbReference type="PANTHER" id="PTHR23505">
    <property type="entry name" value="SPINSTER"/>
    <property type="match status" value="1"/>
</dbReference>
<feature type="transmembrane region" description="Helical" evidence="6">
    <location>
        <begin position="155"/>
        <end position="178"/>
    </location>
</feature>
<protein>
    <submittedName>
        <fullName evidence="8">MFS transporter</fullName>
    </submittedName>
</protein>
<dbReference type="CDD" id="cd17328">
    <property type="entry name" value="MFS_spinster_like"/>
    <property type="match status" value="1"/>
</dbReference>
<evidence type="ECO:0000313" key="9">
    <source>
        <dbReference type="Proteomes" id="UP001501352"/>
    </source>
</evidence>
<dbReference type="InterPro" id="IPR020846">
    <property type="entry name" value="MFS_dom"/>
</dbReference>
<comment type="subcellular location">
    <subcellularLocation>
        <location evidence="1">Membrane</location>
        <topology evidence="1">Multi-pass membrane protein</topology>
    </subcellularLocation>
</comment>
<feature type="transmembrane region" description="Helical" evidence="6">
    <location>
        <begin position="379"/>
        <end position="401"/>
    </location>
</feature>
<feature type="transmembrane region" description="Helical" evidence="6">
    <location>
        <begin position="346"/>
        <end position="367"/>
    </location>
</feature>
<evidence type="ECO:0000256" key="5">
    <source>
        <dbReference type="ARBA" id="ARBA00023136"/>
    </source>
</evidence>
<evidence type="ECO:0000256" key="4">
    <source>
        <dbReference type="ARBA" id="ARBA00022989"/>
    </source>
</evidence>
<keyword evidence="3 6" id="KW-0812">Transmembrane</keyword>
<dbReference type="SUPFAM" id="SSF103473">
    <property type="entry name" value="MFS general substrate transporter"/>
    <property type="match status" value="1"/>
</dbReference>
<accession>A0ABN1H4U7</accession>
<dbReference type="Pfam" id="PF07690">
    <property type="entry name" value="MFS_1"/>
    <property type="match status" value="1"/>
</dbReference>
<feature type="transmembrane region" description="Helical" evidence="6">
    <location>
        <begin position="317"/>
        <end position="340"/>
    </location>
</feature>
<dbReference type="PANTHER" id="PTHR23505:SF79">
    <property type="entry name" value="PROTEIN SPINSTER"/>
    <property type="match status" value="1"/>
</dbReference>
<name>A0ABN1H4U7_9CAUL</name>
<dbReference type="InterPro" id="IPR044770">
    <property type="entry name" value="MFS_spinster-like"/>
</dbReference>
<sequence>MTDLTTPAPPVQQTPVQPRIWPHPAWGWFAVAALMIAYTSSFIDRQILSLLVEPIRADLGISDTEFSLLAGLAFSLFYTLMGVPLARLADRGSRRMIIFVGIVVWSVMTVACGLANSFWALFAARVGVGIGEAALSPAAYSMISDYFPPRMRARALAVYSMGPYIGAGLALMIGGGVIDMIARHGSLTLPFVGELAPWQQTFVLVGLPGLLIAALFLIVREPPRHGLVKADKNAGVLKFMWARKKTFYAMIMGFSIFGIAGISYLAWIPAVLIRQHEWTASQVGFTYGAVLLLAATPGVLVGGWLSDWLSARGRKDAPLYAAIIGLIGCIPFAIATPLFADVNLTIASLAGFSFFAGVMNSLPATSLQSVAPNQFRAQVTAIYFLIGNLISLAGGPTIVAAISDTLLGGSQKIGLSLAIVSGVCITVATLILIKTLPHFRASVDEAEEWQGGHQ</sequence>
<feature type="transmembrane region" description="Helical" evidence="6">
    <location>
        <begin position="25"/>
        <end position="43"/>
    </location>
</feature>
<dbReference type="Gene3D" id="1.20.1250.20">
    <property type="entry name" value="MFS general substrate transporter like domains"/>
    <property type="match status" value="1"/>
</dbReference>
<proteinExistence type="predicted"/>
<reference evidence="8 9" key="1">
    <citation type="journal article" date="2019" name="Int. J. Syst. Evol. Microbiol.">
        <title>The Global Catalogue of Microorganisms (GCM) 10K type strain sequencing project: providing services to taxonomists for standard genome sequencing and annotation.</title>
        <authorList>
            <consortium name="The Broad Institute Genomics Platform"/>
            <consortium name="The Broad Institute Genome Sequencing Center for Infectious Disease"/>
            <person name="Wu L."/>
            <person name="Ma J."/>
        </authorList>
    </citation>
    <scope>NUCLEOTIDE SEQUENCE [LARGE SCALE GENOMIC DNA]</scope>
    <source>
        <strain evidence="8 9">JCM 12928</strain>
    </source>
</reference>
<dbReference type="InterPro" id="IPR011701">
    <property type="entry name" value="MFS"/>
</dbReference>
<feature type="transmembrane region" description="Helical" evidence="6">
    <location>
        <begin position="198"/>
        <end position="219"/>
    </location>
</feature>
<dbReference type="InterPro" id="IPR036259">
    <property type="entry name" value="MFS_trans_sf"/>
</dbReference>
<dbReference type="RefSeq" id="WP_343794591.1">
    <property type="nucleotide sequence ID" value="NZ_BAAAGA010000007.1"/>
</dbReference>
<feature type="transmembrane region" description="Helical" evidence="6">
    <location>
        <begin position="66"/>
        <end position="85"/>
    </location>
</feature>
<feature type="transmembrane region" description="Helical" evidence="6">
    <location>
        <begin position="97"/>
        <end position="116"/>
    </location>
</feature>
<feature type="domain" description="Major facilitator superfamily (MFS) profile" evidence="7">
    <location>
        <begin position="30"/>
        <end position="440"/>
    </location>
</feature>
<keyword evidence="2" id="KW-0813">Transport</keyword>